<protein>
    <recommendedName>
        <fullName evidence="5">DUF4852 domain-containing protein</fullName>
    </recommendedName>
</protein>
<keyword evidence="4" id="KW-1185">Reference proteome</keyword>
<feature type="compositionally biased region" description="Low complexity" evidence="1">
    <location>
        <begin position="36"/>
        <end position="52"/>
    </location>
</feature>
<dbReference type="PROSITE" id="PS51257">
    <property type="entry name" value="PROKAR_LIPOPROTEIN"/>
    <property type="match status" value="1"/>
</dbReference>
<evidence type="ECO:0000313" key="4">
    <source>
        <dbReference type="Proteomes" id="UP000237381"/>
    </source>
</evidence>
<dbReference type="AlphaFoldDB" id="A0A2S4MAL6"/>
<gene>
    <name evidence="3" type="ORF">B0G62_106183</name>
</gene>
<evidence type="ECO:0000256" key="2">
    <source>
        <dbReference type="SAM" id="SignalP"/>
    </source>
</evidence>
<name>A0A2S4MAL6_9BURK</name>
<evidence type="ECO:0000313" key="3">
    <source>
        <dbReference type="EMBL" id="POR51649.1"/>
    </source>
</evidence>
<evidence type="ECO:0008006" key="5">
    <source>
        <dbReference type="Google" id="ProtNLM"/>
    </source>
</evidence>
<dbReference type="EMBL" id="PQGA01000006">
    <property type="protein sequence ID" value="POR51649.1"/>
    <property type="molecule type" value="Genomic_DNA"/>
</dbReference>
<feature type="signal peptide" evidence="2">
    <location>
        <begin position="1"/>
        <end position="20"/>
    </location>
</feature>
<sequence length="279" mass="30128">MIPFRLRLLCGALALCSVLAACSRSAQQNDTQSMNSASSSAPAAAPQPPATAATGVNAAAAQAFANQNAGAQQPDANVPLANYTLIDQNALGVRWLTYIAVAHGGQTLSDEEKLNLLSPRYYNEPDAFRKHQMASAELAEINANLARYKAQRYYALKLNDYLTRGIDITQSLTSGYDFDSKSFAVLGRNCWNMPYSTAQGVTLRFTDTKQGTCAIRVADENAARAIEQARASFHLNTLGGVVYFFVAGVDNGNSVNVQVTHVRYDITTLQQQALGSFEE</sequence>
<feature type="region of interest" description="Disordered" evidence="1">
    <location>
        <begin position="31"/>
        <end position="52"/>
    </location>
</feature>
<evidence type="ECO:0000256" key="1">
    <source>
        <dbReference type="SAM" id="MobiDB-lite"/>
    </source>
</evidence>
<keyword evidence="2" id="KW-0732">Signal</keyword>
<comment type="caution">
    <text evidence="3">The sequence shown here is derived from an EMBL/GenBank/DDBJ whole genome shotgun (WGS) entry which is preliminary data.</text>
</comment>
<dbReference type="Proteomes" id="UP000237381">
    <property type="component" value="Unassembled WGS sequence"/>
</dbReference>
<feature type="chain" id="PRO_5015720249" description="DUF4852 domain-containing protein" evidence="2">
    <location>
        <begin position="21"/>
        <end position="279"/>
    </location>
</feature>
<accession>A0A2S4MAL6</accession>
<organism evidence="3 4">
    <name type="scientific">Paraburkholderia eburnea</name>
    <dbReference type="NCBI Taxonomy" id="1189126"/>
    <lineage>
        <taxon>Bacteria</taxon>
        <taxon>Pseudomonadati</taxon>
        <taxon>Pseudomonadota</taxon>
        <taxon>Betaproteobacteria</taxon>
        <taxon>Burkholderiales</taxon>
        <taxon>Burkholderiaceae</taxon>
        <taxon>Paraburkholderia</taxon>
    </lineage>
</organism>
<reference evidence="3 4" key="1">
    <citation type="submission" date="2018-01" db="EMBL/GenBank/DDBJ databases">
        <title>Genomic Encyclopedia of Type Strains, Phase III (KMG-III): the genomes of soil and plant-associated and newly described type strains.</title>
        <authorList>
            <person name="Whitman W."/>
        </authorList>
    </citation>
    <scope>NUCLEOTIDE SEQUENCE [LARGE SCALE GENOMIC DNA]</scope>
    <source>
        <strain evidence="3 4">JCM 18070</strain>
    </source>
</reference>
<proteinExistence type="predicted"/>